<feature type="binding site" evidence="6">
    <location>
        <position position="198"/>
    </location>
    <ligand>
        <name>pyruvate</name>
        <dbReference type="ChEBI" id="CHEBI:15361"/>
    </ligand>
</feature>
<keyword evidence="8" id="KW-1185">Reference proteome</keyword>
<evidence type="ECO:0000256" key="3">
    <source>
        <dbReference type="ARBA" id="ARBA00023270"/>
    </source>
</evidence>
<dbReference type="AlphaFoldDB" id="A0A6P1M5H7"/>
<dbReference type="PANTHER" id="PTHR12128:SF66">
    <property type="entry name" value="4-HYDROXY-2-OXOGLUTARATE ALDOLASE, MITOCHONDRIAL"/>
    <property type="match status" value="1"/>
</dbReference>
<dbReference type="InterPro" id="IPR002220">
    <property type="entry name" value="DapA-like"/>
</dbReference>
<evidence type="ECO:0000256" key="2">
    <source>
        <dbReference type="ARBA" id="ARBA00023239"/>
    </source>
</evidence>
<feature type="active site" description="Schiff-base intermediate with substrate" evidence="5">
    <location>
        <position position="155"/>
    </location>
</feature>
<dbReference type="Proteomes" id="UP000464954">
    <property type="component" value="Chromosome"/>
</dbReference>
<keyword evidence="2 4" id="KW-0456">Lyase</keyword>
<evidence type="ECO:0000313" key="8">
    <source>
        <dbReference type="Proteomes" id="UP000464954"/>
    </source>
</evidence>
<dbReference type="Gene3D" id="3.20.20.70">
    <property type="entry name" value="Aldolase class I"/>
    <property type="match status" value="1"/>
</dbReference>
<keyword evidence="3" id="KW-0704">Schiff base</keyword>
<accession>A0A6P1M5H7</accession>
<feature type="active site" description="Proton donor/acceptor" evidence="5">
    <location>
        <position position="127"/>
    </location>
</feature>
<dbReference type="InterPro" id="IPR020625">
    <property type="entry name" value="Schiff_base-form_aldolases_AS"/>
</dbReference>
<protein>
    <recommendedName>
        <fullName evidence="9">Dihydrodipicolinate synthase family protein</fullName>
    </recommendedName>
</protein>
<evidence type="ECO:0008006" key="9">
    <source>
        <dbReference type="Google" id="ProtNLM"/>
    </source>
</evidence>
<sequence length="298" mass="32779">MVTPLHEDESVDTEAIVRLVNFLIGGGVQGILTLGTTGEISRLNQDSWQRTIETVVSTADGRIPIYAGISSHAGTQQTIRNLKSAESAGADFITVTLPYYFPIDDIHEQTEFFLTVADAASRGVLLYNIPWTVVASIRIETIERLIQHPNIVGIKDSSGDREYFKKLLALRDPNSFRVLNGHEGLLDPALLHESDGIVSSTANILPSSTSKMWSKINSLESQAYLDRIAKVNSMNDCAPYSSTVGLALRKLVLSHFNLIKPVVTQPHTRFTKDDLESIAKLAEEAAEWEGLTEIHPVV</sequence>
<dbReference type="CDD" id="cd00408">
    <property type="entry name" value="DHDPS-like"/>
    <property type="match status" value="1"/>
</dbReference>
<dbReference type="PROSITE" id="PS00666">
    <property type="entry name" value="DHDPS_2"/>
    <property type="match status" value="1"/>
</dbReference>
<evidence type="ECO:0000313" key="7">
    <source>
        <dbReference type="EMBL" id="QHI69107.1"/>
    </source>
</evidence>
<feature type="binding site" evidence="6">
    <location>
        <position position="37"/>
    </location>
    <ligand>
        <name>pyruvate</name>
        <dbReference type="ChEBI" id="CHEBI:15361"/>
    </ligand>
</feature>
<dbReference type="Pfam" id="PF00701">
    <property type="entry name" value="DHDPS"/>
    <property type="match status" value="1"/>
</dbReference>
<comment type="similarity">
    <text evidence="1 4">Belongs to the DapA family.</text>
</comment>
<evidence type="ECO:0000256" key="5">
    <source>
        <dbReference type="PIRSR" id="PIRSR001365-1"/>
    </source>
</evidence>
<dbReference type="KEGG" id="taer:GT409_06485"/>
<name>A0A6P1M5H7_9BACT</name>
<dbReference type="GO" id="GO:0008840">
    <property type="term" value="F:4-hydroxy-tetrahydrodipicolinate synthase activity"/>
    <property type="evidence" value="ECO:0007669"/>
    <property type="project" value="TreeGrafter"/>
</dbReference>
<proteinExistence type="inferred from homology"/>
<dbReference type="SUPFAM" id="SSF51569">
    <property type="entry name" value="Aldolase"/>
    <property type="match status" value="1"/>
</dbReference>
<organism evidence="7 8">
    <name type="scientific">Tichowtungia aerotolerans</name>
    <dbReference type="NCBI Taxonomy" id="2697043"/>
    <lineage>
        <taxon>Bacteria</taxon>
        <taxon>Pseudomonadati</taxon>
        <taxon>Kiritimatiellota</taxon>
        <taxon>Tichowtungiia</taxon>
        <taxon>Tichowtungiales</taxon>
        <taxon>Tichowtungiaceae</taxon>
        <taxon>Tichowtungia</taxon>
    </lineage>
</organism>
<dbReference type="PANTHER" id="PTHR12128">
    <property type="entry name" value="DIHYDRODIPICOLINATE SYNTHASE"/>
    <property type="match status" value="1"/>
</dbReference>
<dbReference type="EMBL" id="CP047593">
    <property type="protein sequence ID" value="QHI69107.1"/>
    <property type="molecule type" value="Genomic_DNA"/>
</dbReference>
<evidence type="ECO:0000256" key="4">
    <source>
        <dbReference type="PIRNR" id="PIRNR001365"/>
    </source>
</evidence>
<evidence type="ECO:0000256" key="6">
    <source>
        <dbReference type="PIRSR" id="PIRSR001365-2"/>
    </source>
</evidence>
<dbReference type="InterPro" id="IPR013785">
    <property type="entry name" value="Aldolase_TIM"/>
</dbReference>
<evidence type="ECO:0000256" key="1">
    <source>
        <dbReference type="ARBA" id="ARBA00007592"/>
    </source>
</evidence>
<gene>
    <name evidence="7" type="ORF">GT409_06485</name>
</gene>
<dbReference type="GO" id="GO:0044281">
    <property type="term" value="P:small molecule metabolic process"/>
    <property type="evidence" value="ECO:0007669"/>
    <property type="project" value="UniProtKB-ARBA"/>
</dbReference>
<reference evidence="7 8" key="1">
    <citation type="submission" date="2020-01" db="EMBL/GenBank/DDBJ databases">
        <title>Ponticoccus aerotolerans gen. nov., sp. nov., an anaerobic bacterium and proposal of Ponticoccusceae fam. nov., Ponticoccusles ord. nov. and Ponticoccuse classis nov. in the phylum Kiritimatiellaeota.</title>
        <authorList>
            <person name="Zhou L.Y."/>
            <person name="Du Z.J."/>
        </authorList>
    </citation>
    <scope>NUCLEOTIDE SEQUENCE [LARGE SCALE GENOMIC DNA]</scope>
    <source>
        <strain evidence="7 8">S-5007</strain>
    </source>
</reference>
<dbReference type="SMART" id="SM01130">
    <property type="entry name" value="DHDPS"/>
    <property type="match status" value="1"/>
</dbReference>
<dbReference type="PIRSF" id="PIRSF001365">
    <property type="entry name" value="DHDPS"/>
    <property type="match status" value="1"/>
</dbReference>